<comment type="caution">
    <text evidence="1">The sequence shown here is derived from an EMBL/GenBank/DDBJ whole genome shotgun (WGS) entry which is preliminary data.</text>
</comment>
<reference evidence="1" key="1">
    <citation type="submission" date="2021-02" db="EMBL/GenBank/DDBJ databases">
        <authorList>
            <person name="Nowell W R."/>
        </authorList>
    </citation>
    <scope>NUCLEOTIDE SEQUENCE</scope>
</reference>
<dbReference type="Proteomes" id="UP000663891">
    <property type="component" value="Unassembled WGS sequence"/>
</dbReference>
<feature type="non-terminal residue" evidence="1">
    <location>
        <position position="1"/>
    </location>
</feature>
<accession>A0A815U9S3</accession>
<dbReference type="EMBL" id="CAJNON010002558">
    <property type="protein sequence ID" value="CAF1512990.1"/>
    <property type="molecule type" value="Genomic_DNA"/>
</dbReference>
<gene>
    <name evidence="1" type="ORF">VCS650_LOCUS42874</name>
</gene>
<name>A0A815U9S3_9BILA</name>
<organism evidence="1 2">
    <name type="scientific">Adineta steineri</name>
    <dbReference type="NCBI Taxonomy" id="433720"/>
    <lineage>
        <taxon>Eukaryota</taxon>
        <taxon>Metazoa</taxon>
        <taxon>Spiralia</taxon>
        <taxon>Gnathifera</taxon>
        <taxon>Rotifera</taxon>
        <taxon>Eurotatoria</taxon>
        <taxon>Bdelloidea</taxon>
        <taxon>Adinetida</taxon>
        <taxon>Adinetidae</taxon>
        <taxon>Adineta</taxon>
    </lineage>
</organism>
<dbReference type="AlphaFoldDB" id="A0A815U9S3"/>
<dbReference type="OrthoDB" id="10162974at2759"/>
<sequence>MIDFIRSLINLKIPLNTFAEISRWSLLQNLDLFEWCIPSIWSEINKQTIRLIDHSSSDIQSRLTNLLALSISCNVKLFNGNAKRHPNVNQLIDNLCERQQQAIEIHTQIFFKCRQSIKDEIIRLFPYLCEIESIAGNSTLKKDLTISRLY</sequence>
<evidence type="ECO:0000313" key="2">
    <source>
        <dbReference type="Proteomes" id="UP000663891"/>
    </source>
</evidence>
<protein>
    <submittedName>
        <fullName evidence="1">Uncharacterized protein</fullName>
    </submittedName>
</protein>
<proteinExistence type="predicted"/>
<evidence type="ECO:0000313" key="1">
    <source>
        <dbReference type="EMBL" id="CAF1512990.1"/>
    </source>
</evidence>